<reference evidence="1 2" key="1">
    <citation type="submission" date="2020-02" db="EMBL/GenBank/DDBJ databases">
        <title>Draft genome sequence of Lactococcus sp. Hs30E4-3.</title>
        <authorList>
            <person name="Noda S."/>
            <person name="Yuki M."/>
            <person name="Ohkuma M."/>
        </authorList>
    </citation>
    <scope>NUCLEOTIDE SEQUENCE [LARGE SCALE GENOMIC DNA]</scope>
    <source>
        <strain evidence="1 2">Hs30E4-3</strain>
    </source>
</reference>
<gene>
    <name evidence="1" type="ORF">Hs30E_00300</name>
</gene>
<evidence type="ECO:0000313" key="2">
    <source>
        <dbReference type="Proteomes" id="UP000480303"/>
    </source>
</evidence>
<dbReference type="Proteomes" id="UP000480303">
    <property type="component" value="Unassembled WGS sequence"/>
</dbReference>
<protein>
    <recommendedName>
        <fullName evidence="3">Type I restriction modification DNA specificity domain-containing protein</fullName>
    </recommendedName>
</protein>
<keyword evidence="2" id="KW-1185">Reference proteome</keyword>
<accession>A0A6A0B7U0</accession>
<dbReference type="AlphaFoldDB" id="A0A6A0B7U0"/>
<dbReference type="EMBL" id="BLLI01000001">
    <property type="protein sequence ID" value="GFH41479.1"/>
    <property type="molecule type" value="Genomic_DNA"/>
</dbReference>
<sequence>MEINPLKLNELSISDKKKYPFYGQATINKGIIGYFDLEKNLLNNKKNKPTILIHSNNQNIVYLDTPFYLKDGHGATSVLQAEWLNKLTGFYVISAIDKAIRERFSYNAKATKIVLKNTIIKLSTKNNKPDYDFMARYIKIIQKQVIKKLAEWTQKEVVATKEILDKDILS</sequence>
<proteinExistence type="predicted"/>
<dbReference type="RefSeq" id="WP_172207007.1">
    <property type="nucleotide sequence ID" value="NZ_BLLI01000001.1"/>
</dbReference>
<organism evidence="1 2">
    <name type="scientific">Pseudolactococcus hodotermopsidis</name>
    <dbReference type="NCBI Taxonomy" id="2709157"/>
    <lineage>
        <taxon>Bacteria</taxon>
        <taxon>Bacillati</taxon>
        <taxon>Bacillota</taxon>
        <taxon>Bacilli</taxon>
        <taxon>Lactobacillales</taxon>
        <taxon>Streptococcaceae</taxon>
        <taxon>Pseudolactococcus</taxon>
    </lineage>
</organism>
<evidence type="ECO:0008006" key="3">
    <source>
        <dbReference type="Google" id="ProtNLM"/>
    </source>
</evidence>
<comment type="caution">
    <text evidence="1">The sequence shown here is derived from an EMBL/GenBank/DDBJ whole genome shotgun (WGS) entry which is preliminary data.</text>
</comment>
<evidence type="ECO:0000313" key="1">
    <source>
        <dbReference type="EMBL" id="GFH41479.1"/>
    </source>
</evidence>
<name>A0A6A0B7U0_9LACT</name>